<evidence type="ECO:0000313" key="3">
    <source>
        <dbReference type="EMBL" id="MES1922738.1"/>
    </source>
</evidence>
<sequence length="238" mass="27486">MALELINVVYCTQNGTSKDISSKFIRHFKNNNEKFAIQQKDILNIDPEEVTNEKIYVFFVSTYENGNPPKSGKYFFDWLKSAKTDFRISKNHFKNTFYSIIGIGDSNYNENYNKAAKTLNKNLRFLGGNKISECCLIDVSTDFQEKLLHNFNAILENLNNINFDFTFNDDQNYEKCSSSDENERKEEIIDDLEEMNSALDEITEKSIGSKNGQKRDMLTPSLRRNLGKQGYKLIGSHS</sequence>
<comment type="caution">
    <text evidence="3">The sequence shown here is derived from an EMBL/GenBank/DDBJ whole genome shotgun (WGS) entry which is preliminary data.</text>
</comment>
<dbReference type="EMBL" id="JBDODL010003548">
    <property type="protein sequence ID" value="MES1922738.1"/>
    <property type="molecule type" value="Genomic_DNA"/>
</dbReference>
<proteinExistence type="predicted"/>
<dbReference type="PROSITE" id="PS50902">
    <property type="entry name" value="FLAVODOXIN_LIKE"/>
    <property type="match status" value="1"/>
</dbReference>
<protein>
    <recommendedName>
        <fullName evidence="2">Flavodoxin-like domain-containing protein</fullName>
    </recommendedName>
</protein>
<dbReference type="InterPro" id="IPR008254">
    <property type="entry name" value="Flavodoxin/NO_synth"/>
</dbReference>
<name>A0ABV2ASU5_9EUKA</name>
<gene>
    <name evidence="3" type="ORF">MHBO_004261</name>
</gene>
<feature type="region of interest" description="Disordered" evidence="1">
    <location>
        <begin position="202"/>
        <end position="221"/>
    </location>
</feature>
<feature type="non-terminal residue" evidence="3">
    <location>
        <position position="238"/>
    </location>
</feature>
<dbReference type="PANTHER" id="PTHR13930">
    <property type="entry name" value="S-ADENOSYL-L-METHIONINE-DEPENDENT TRNA 4-DEMETHYLWYOSINE SYNTHASE"/>
    <property type="match status" value="1"/>
</dbReference>
<reference evidence="3 4" key="1">
    <citation type="journal article" date="2024" name="BMC Biol.">
        <title>Comparative genomics of Ascetosporea gives new insight into the evolutionary basis for animal parasitism in Rhizaria.</title>
        <authorList>
            <person name="Hiltunen Thoren M."/>
            <person name="Onut-Brannstrom I."/>
            <person name="Alfjorden A."/>
            <person name="Peckova H."/>
            <person name="Swords F."/>
            <person name="Hooper C."/>
            <person name="Holzer A.S."/>
            <person name="Bass D."/>
            <person name="Burki F."/>
        </authorList>
    </citation>
    <scope>NUCLEOTIDE SEQUENCE [LARGE SCALE GENOMIC DNA]</scope>
    <source>
        <strain evidence="3">20-A016</strain>
    </source>
</reference>
<evidence type="ECO:0000259" key="2">
    <source>
        <dbReference type="PROSITE" id="PS50902"/>
    </source>
</evidence>
<evidence type="ECO:0000313" key="4">
    <source>
        <dbReference type="Proteomes" id="UP001439008"/>
    </source>
</evidence>
<feature type="domain" description="Flavodoxin-like" evidence="2">
    <location>
        <begin position="6"/>
        <end position="159"/>
    </location>
</feature>
<dbReference type="Proteomes" id="UP001439008">
    <property type="component" value="Unassembled WGS sequence"/>
</dbReference>
<dbReference type="SUPFAM" id="SSF52218">
    <property type="entry name" value="Flavoproteins"/>
    <property type="match status" value="1"/>
</dbReference>
<organism evidence="3 4">
    <name type="scientific">Bonamia ostreae</name>
    <dbReference type="NCBI Taxonomy" id="126728"/>
    <lineage>
        <taxon>Eukaryota</taxon>
        <taxon>Sar</taxon>
        <taxon>Rhizaria</taxon>
        <taxon>Endomyxa</taxon>
        <taxon>Ascetosporea</taxon>
        <taxon>Haplosporida</taxon>
        <taxon>Bonamia</taxon>
    </lineage>
</organism>
<dbReference type="PANTHER" id="PTHR13930:SF0">
    <property type="entry name" value="S-ADENOSYL-L-METHIONINE-DEPENDENT TRNA 4-DEMETHYLWYOSINE SYNTHASE TYW1-RELATED"/>
    <property type="match status" value="1"/>
</dbReference>
<dbReference type="InterPro" id="IPR029039">
    <property type="entry name" value="Flavoprotein-like_sf"/>
</dbReference>
<dbReference type="Gene3D" id="3.40.50.360">
    <property type="match status" value="1"/>
</dbReference>
<dbReference type="PRINTS" id="PR00369">
    <property type="entry name" value="FLAVODOXIN"/>
</dbReference>
<keyword evidence="4" id="KW-1185">Reference proteome</keyword>
<evidence type="ECO:0000256" key="1">
    <source>
        <dbReference type="SAM" id="MobiDB-lite"/>
    </source>
</evidence>
<dbReference type="InterPro" id="IPR034556">
    <property type="entry name" value="tRNA_wybutosine-synthase"/>
</dbReference>
<dbReference type="InterPro" id="IPR001094">
    <property type="entry name" value="Flavdoxin-like"/>
</dbReference>
<accession>A0ABV2ASU5</accession>
<dbReference type="Pfam" id="PF00258">
    <property type="entry name" value="Flavodoxin_1"/>
    <property type="match status" value="1"/>
</dbReference>